<evidence type="ECO:0000256" key="1">
    <source>
        <dbReference type="SAM" id="MobiDB-lite"/>
    </source>
</evidence>
<sequence length="96" mass="10866">MAASIEQQKQQYSKQLAAYTLRQWNAVRHDSGSQRRDKHQSATSEVRRDKKDNQSSSTDEGEHNGQTTQTGRQKSNGQKGVHVVDFGTRRSPKRPA</sequence>
<feature type="compositionally biased region" description="Polar residues" evidence="1">
    <location>
        <begin position="54"/>
        <end position="78"/>
    </location>
</feature>
<keyword evidence="3" id="KW-1185">Reference proteome</keyword>
<evidence type="ECO:0000313" key="2">
    <source>
        <dbReference type="EMBL" id="PPQ90404.1"/>
    </source>
</evidence>
<dbReference type="EMBL" id="NHYD01001635">
    <property type="protein sequence ID" value="PPQ90404.1"/>
    <property type="molecule type" value="Genomic_DNA"/>
</dbReference>
<organism evidence="2 3">
    <name type="scientific">Psilocybe cyanescens</name>
    <dbReference type="NCBI Taxonomy" id="93625"/>
    <lineage>
        <taxon>Eukaryota</taxon>
        <taxon>Fungi</taxon>
        <taxon>Dikarya</taxon>
        <taxon>Basidiomycota</taxon>
        <taxon>Agaricomycotina</taxon>
        <taxon>Agaricomycetes</taxon>
        <taxon>Agaricomycetidae</taxon>
        <taxon>Agaricales</taxon>
        <taxon>Agaricineae</taxon>
        <taxon>Strophariaceae</taxon>
        <taxon>Psilocybe</taxon>
    </lineage>
</organism>
<protein>
    <submittedName>
        <fullName evidence="2">Uncharacterized protein</fullName>
    </submittedName>
</protein>
<comment type="caution">
    <text evidence="2">The sequence shown here is derived from an EMBL/GenBank/DDBJ whole genome shotgun (WGS) entry which is preliminary data.</text>
</comment>
<gene>
    <name evidence="2" type="ORF">CVT25_014922</name>
</gene>
<dbReference type="Proteomes" id="UP000283269">
    <property type="component" value="Unassembled WGS sequence"/>
</dbReference>
<dbReference type="OrthoDB" id="3262732at2759"/>
<reference evidence="2 3" key="1">
    <citation type="journal article" date="2018" name="Evol. Lett.">
        <title>Horizontal gene cluster transfer increased hallucinogenic mushroom diversity.</title>
        <authorList>
            <person name="Reynolds H.T."/>
            <person name="Vijayakumar V."/>
            <person name="Gluck-Thaler E."/>
            <person name="Korotkin H.B."/>
            <person name="Matheny P.B."/>
            <person name="Slot J.C."/>
        </authorList>
    </citation>
    <scope>NUCLEOTIDE SEQUENCE [LARGE SCALE GENOMIC DNA]</scope>
    <source>
        <strain evidence="2 3">2631</strain>
    </source>
</reference>
<dbReference type="AlphaFoldDB" id="A0A409XI22"/>
<evidence type="ECO:0000313" key="3">
    <source>
        <dbReference type="Proteomes" id="UP000283269"/>
    </source>
</evidence>
<proteinExistence type="predicted"/>
<feature type="region of interest" description="Disordered" evidence="1">
    <location>
        <begin position="26"/>
        <end position="96"/>
    </location>
</feature>
<dbReference type="InParanoid" id="A0A409XI22"/>
<name>A0A409XI22_PSICY</name>
<accession>A0A409XI22</accession>